<dbReference type="AlphaFoldDB" id="A0A9P4IUW5"/>
<accession>A0A9P4IUW5</accession>
<organism evidence="2 3">
    <name type="scientific">Myriangium duriaei CBS 260.36</name>
    <dbReference type="NCBI Taxonomy" id="1168546"/>
    <lineage>
        <taxon>Eukaryota</taxon>
        <taxon>Fungi</taxon>
        <taxon>Dikarya</taxon>
        <taxon>Ascomycota</taxon>
        <taxon>Pezizomycotina</taxon>
        <taxon>Dothideomycetes</taxon>
        <taxon>Dothideomycetidae</taxon>
        <taxon>Myriangiales</taxon>
        <taxon>Myriangiaceae</taxon>
        <taxon>Myriangium</taxon>
    </lineage>
</organism>
<feature type="compositionally biased region" description="Pro residues" evidence="1">
    <location>
        <begin position="327"/>
        <end position="342"/>
    </location>
</feature>
<gene>
    <name evidence="2" type="ORF">K461DRAFT_40134</name>
</gene>
<feature type="compositionally biased region" description="Polar residues" evidence="1">
    <location>
        <begin position="435"/>
        <end position="460"/>
    </location>
</feature>
<dbReference type="EMBL" id="ML996090">
    <property type="protein sequence ID" value="KAF2150106.1"/>
    <property type="molecule type" value="Genomic_DNA"/>
</dbReference>
<dbReference type="OrthoDB" id="275715at2759"/>
<name>A0A9P4IUW5_9PEZI</name>
<feature type="compositionally biased region" description="Basic and acidic residues" evidence="1">
    <location>
        <begin position="75"/>
        <end position="93"/>
    </location>
</feature>
<reference evidence="2" key="1">
    <citation type="journal article" date="2020" name="Stud. Mycol.">
        <title>101 Dothideomycetes genomes: a test case for predicting lifestyles and emergence of pathogens.</title>
        <authorList>
            <person name="Haridas S."/>
            <person name="Albert R."/>
            <person name="Binder M."/>
            <person name="Bloem J."/>
            <person name="Labutti K."/>
            <person name="Salamov A."/>
            <person name="Andreopoulos B."/>
            <person name="Baker S."/>
            <person name="Barry K."/>
            <person name="Bills G."/>
            <person name="Bluhm B."/>
            <person name="Cannon C."/>
            <person name="Castanera R."/>
            <person name="Culley D."/>
            <person name="Daum C."/>
            <person name="Ezra D."/>
            <person name="Gonzalez J."/>
            <person name="Henrissat B."/>
            <person name="Kuo A."/>
            <person name="Liang C."/>
            <person name="Lipzen A."/>
            <person name="Lutzoni F."/>
            <person name="Magnuson J."/>
            <person name="Mondo S."/>
            <person name="Nolan M."/>
            <person name="Ohm R."/>
            <person name="Pangilinan J."/>
            <person name="Park H.-J."/>
            <person name="Ramirez L."/>
            <person name="Alfaro M."/>
            <person name="Sun H."/>
            <person name="Tritt A."/>
            <person name="Yoshinaga Y."/>
            <person name="Zwiers L.-H."/>
            <person name="Turgeon B."/>
            <person name="Goodwin S."/>
            <person name="Spatafora J."/>
            <person name="Crous P."/>
            <person name="Grigoriev I."/>
        </authorList>
    </citation>
    <scope>NUCLEOTIDE SEQUENCE</scope>
    <source>
        <strain evidence="2">CBS 260.36</strain>
    </source>
</reference>
<feature type="compositionally biased region" description="Basic residues" evidence="1">
    <location>
        <begin position="226"/>
        <end position="248"/>
    </location>
</feature>
<evidence type="ECO:0000256" key="1">
    <source>
        <dbReference type="SAM" id="MobiDB-lite"/>
    </source>
</evidence>
<feature type="region of interest" description="Disordered" evidence="1">
    <location>
        <begin position="75"/>
        <end position="131"/>
    </location>
</feature>
<evidence type="ECO:0000313" key="3">
    <source>
        <dbReference type="Proteomes" id="UP000799439"/>
    </source>
</evidence>
<evidence type="ECO:0000313" key="2">
    <source>
        <dbReference type="EMBL" id="KAF2150106.1"/>
    </source>
</evidence>
<feature type="region of interest" description="Disordered" evidence="1">
    <location>
        <begin position="1"/>
        <end position="21"/>
    </location>
</feature>
<dbReference type="Proteomes" id="UP000799439">
    <property type="component" value="Unassembled WGS sequence"/>
</dbReference>
<feature type="region of interest" description="Disordered" evidence="1">
    <location>
        <begin position="213"/>
        <end position="493"/>
    </location>
</feature>
<proteinExistence type="predicted"/>
<feature type="compositionally biased region" description="Acidic residues" evidence="1">
    <location>
        <begin position="291"/>
        <end position="323"/>
    </location>
</feature>
<comment type="caution">
    <text evidence="2">The sequence shown here is derived from an EMBL/GenBank/DDBJ whole genome shotgun (WGS) entry which is preliminary data.</text>
</comment>
<feature type="region of interest" description="Disordered" evidence="1">
    <location>
        <begin position="662"/>
        <end position="705"/>
    </location>
</feature>
<feature type="compositionally biased region" description="Low complexity" evidence="1">
    <location>
        <begin position="674"/>
        <end position="697"/>
    </location>
</feature>
<protein>
    <submittedName>
        <fullName evidence="2">Uncharacterized protein</fullName>
    </submittedName>
</protein>
<sequence length="705" mass="73734">MAPFRTSARTNRSGRLQAENDVFEGLPVRQWRQSEGTFGLPPPDVIEQDKDLIFPELPMPRDSHLLAPWTQQLLREARKPRTAKRKAEPAEEVKVEEDEDPKERQNHSGWSAKKWSQMPRQLEEPEPEYLAKRRKGLSSSYSEAPAFIPQIATRTAKVRKFDAAGQQIVYEVIVPEGQAIEGEVKDEDISMLDAPSLAPGTVVEGVGVANSEGQVVANDLLQPTPQRRRKPPPPKRKGGPGRGKKKVMFQRPLAGEGVPGADAGTTTTASDGTNPSASTLQGADATGTPAEGDEDDGDEGEGEEGEEGEEGDDDDREEGELSDGEIPGPPTSVPGTDVPPPTDGALASDVPMLDAEQPPPVNEIAHSDSTAMPPPPIPSLATPAGLVEPAPTPVETTKLSVPTLPSPETIDASDLPIPHSTEINPADRPTFPPEAQQNAPPAVQPNAQSDAQPDTKNATPPTEPTTIPGLELQAVAQTTSAPADTIPHQHDNDAINASEPIVPLTEAVATAAIAAKDDADSYEPPVEASAPEVKVAEATTVEEPSAAPAADPVPVVTPEVEAQAGAIDIPAPEEGLDIPQPNTAVDAPSTDIVTDITIPDAPPAESVSAIADLPDAAVAEQALQPLASAKASAETIAEQLADTPAVEQPAALRPEISASAVVEQLDVPETQVDTAPAPTAAPEQTPAIPEVAEQSSQPEPPAESS</sequence>
<feature type="compositionally biased region" description="Low complexity" evidence="1">
    <location>
        <begin position="260"/>
        <end position="273"/>
    </location>
</feature>
<keyword evidence="3" id="KW-1185">Reference proteome</keyword>